<dbReference type="InterPro" id="IPR017850">
    <property type="entry name" value="Alkaline_phosphatase_core_sf"/>
</dbReference>
<dbReference type="Gene3D" id="3.40.720.10">
    <property type="entry name" value="Alkaline Phosphatase, subunit A"/>
    <property type="match status" value="1"/>
</dbReference>
<feature type="chain" id="PRO_5022720044" evidence="5">
    <location>
        <begin position="21"/>
        <end position="546"/>
    </location>
</feature>
<evidence type="ECO:0000256" key="1">
    <source>
        <dbReference type="ARBA" id="ARBA00008779"/>
    </source>
</evidence>
<keyword evidence="5" id="KW-0732">Signal</keyword>
<evidence type="ECO:0000256" key="2">
    <source>
        <dbReference type="ARBA" id="ARBA00022723"/>
    </source>
</evidence>
<dbReference type="Pfam" id="PF00884">
    <property type="entry name" value="Sulfatase"/>
    <property type="match status" value="1"/>
</dbReference>
<gene>
    <name evidence="7" type="primary">atsA_33</name>
    <name evidence="7" type="ORF">CA54_60320</name>
</gene>
<name>A0A5C6AWM9_9PLAN</name>
<dbReference type="InterPro" id="IPR050738">
    <property type="entry name" value="Sulfatase"/>
</dbReference>
<accession>A0A5C6AWM9</accession>
<evidence type="ECO:0000259" key="6">
    <source>
        <dbReference type="Pfam" id="PF00884"/>
    </source>
</evidence>
<dbReference type="GO" id="GO:0004065">
    <property type="term" value="F:arylsulfatase activity"/>
    <property type="evidence" value="ECO:0007669"/>
    <property type="project" value="UniProtKB-EC"/>
</dbReference>
<evidence type="ECO:0000256" key="5">
    <source>
        <dbReference type="SAM" id="SignalP"/>
    </source>
</evidence>
<evidence type="ECO:0000313" key="7">
    <source>
        <dbReference type="EMBL" id="TWU04150.1"/>
    </source>
</evidence>
<evidence type="ECO:0000256" key="4">
    <source>
        <dbReference type="ARBA" id="ARBA00022837"/>
    </source>
</evidence>
<comment type="similarity">
    <text evidence="1">Belongs to the sulfatase family.</text>
</comment>
<proteinExistence type="inferred from homology"/>
<comment type="caution">
    <text evidence="7">The sequence shown here is derived from an EMBL/GenBank/DDBJ whole genome shotgun (WGS) entry which is preliminary data.</text>
</comment>
<feature type="domain" description="Sulfatase N-terminal" evidence="6">
    <location>
        <begin position="25"/>
        <end position="431"/>
    </location>
</feature>
<dbReference type="InterPro" id="IPR000917">
    <property type="entry name" value="Sulfatase_N"/>
</dbReference>
<dbReference type="PANTHER" id="PTHR42693">
    <property type="entry name" value="ARYLSULFATASE FAMILY MEMBER"/>
    <property type="match status" value="1"/>
</dbReference>
<dbReference type="InterPro" id="IPR024607">
    <property type="entry name" value="Sulfatase_CS"/>
</dbReference>
<reference evidence="7 8" key="1">
    <citation type="submission" date="2019-02" db="EMBL/GenBank/DDBJ databases">
        <title>Deep-cultivation of Planctomycetes and their phenomic and genomic characterization uncovers novel biology.</title>
        <authorList>
            <person name="Wiegand S."/>
            <person name="Jogler M."/>
            <person name="Boedeker C."/>
            <person name="Pinto D."/>
            <person name="Vollmers J."/>
            <person name="Rivas-Marin E."/>
            <person name="Kohn T."/>
            <person name="Peeters S.H."/>
            <person name="Heuer A."/>
            <person name="Rast P."/>
            <person name="Oberbeckmann S."/>
            <person name="Bunk B."/>
            <person name="Jeske O."/>
            <person name="Meyerdierks A."/>
            <person name="Storesund J.E."/>
            <person name="Kallscheuer N."/>
            <person name="Luecker S."/>
            <person name="Lage O.M."/>
            <person name="Pohl T."/>
            <person name="Merkel B.J."/>
            <person name="Hornburger P."/>
            <person name="Mueller R.-W."/>
            <person name="Bruemmer F."/>
            <person name="Labrenz M."/>
            <person name="Spormann A.M."/>
            <person name="Op Den Camp H."/>
            <person name="Overmann J."/>
            <person name="Amann R."/>
            <person name="Jetten M.S.M."/>
            <person name="Mascher T."/>
            <person name="Medema M.H."/>
            <person name="Devos D.P."/>
            <person name="Kaster A.-K."/>
            <person name="Ovreas L."/>
            <person name="Rohde M."/>
            <person name="Galperin M.Y."/>
            <person name="Jogler C."/>
        </authorList>
    </citation>
    <scope>NUCLEOTIDE SEQUENCE [LARGE SCALE GENOMIC DNA]</scope>
    <source>
        <strain evidence="7 8">CA54</strain>
    </source>
</reference>
<evidence type="ECO:0000256" key="3">
    <source>
        <dbReference type="ARBA" id="ARBA00022801"/>
    </source>
</evidence>
<dbReference type="PROSITE" id="PS00149">
    <property type="entry name" value="SULFATASE_2"/>
    <property type="match status" value="1"/>
</dbReference>
<keyword evidence="3 7" id="KW-0378">Hydrolase</keyword>
<feature type="signal peptide" evidence="5">
    <location>
        <begin position="1"/>
        <end position="20"/>
    </location>
</feature>
<dbReference type="Gene3D" id="3.30.1120.10">
    <property type="match status" value="1"/>
</dbReference>
<sequence length="546" mass="60779" precursor="true">MIKHLLITPLLFALVSSSVAQDSPPNVLLIVADDMGYSDIGPFGGEIATPTLDALAKQGLQLTNYHVLASCSPSRSILLSGMDNHRAGLGTMSELLTEQAKGKPGYEGYLNHRVAALPEVLKANGYRTYMVGKWHLGEDESTIPHARGFDETFVLVGGGGSHWSDGQWVTPTVPVKYSRNGKEVKSLPEDFYSTKNYTDNLIEWIKRDQDSDKPFFAYLSYTAPHDPLHAPQKYIDKYKGTYDGGWDTLREKRLQKLKELGVINKDARPFPRLPTVKAWEELPEDERALAARDMEVYAAMVDYMDGQINRVIDQLKSVGQYENTLIIFFSDNGANGSSLATYPGQTSEYMNRFDNRLENRGLKNSLIDMGPGWAQASMSPGRMFKGFTAEGGIRSPLLVKLPGKMANAGSINQSFLHIRDIMPTILDAANIKQPATQFAGRLVQPIQGTSMLPLLEGRELDTGPDVREVGYELFGMKAFFAGRWKVLWMPTPHGTSEWELFDLKQDPGELNDLGKKYPQKLMELVARWEQYKKENGVLDLSSGGGK</sequence>
<dbReference type="PANTHER" id="PTHR42693:SF33">
    <property type="entry name" value="ARYLSULFATASE"/>
    <property type="match status" value="1"/>
</dbReference>
<dbReference type="EC" id="3.1.6.1" evidence="7"/>
<keyword evidence="2" id="KW-0479">Metal-binding</keyword>
<dbReference type="Proteomes" id="UP000320735">
    <property type="component" value="Unassembled WGS sequence"/>
</dbReference>
<dbReference type="CDD" id="cd16025">
    <property type="entry name" value="PAS_like"/>
    <property type="match status" value="1"/>
</dbReference>
<dbReference type="AlphaFoldDB" id="A0A5C6AWM9"/>
<keyword evidence="8" id="KW-1185">Reference proteome</keyword>
<dbReference type="EMBL" id="SJPP01000005">
    <property type="protein sequence ID" value="TWU04150.1"/>
    <property type="molecule type" value="Genomic_DNA"/>
</dbReference>
<evidence type="ECO:0000313" key="8">
    <source>
        <dbReference type="Proteomes" id="UP000320735"/>
    </source>
</evidence>
<keyword evidence="4" id="KW-0106">Calcium</keyword>
<dbReference type="SUPFAM" id="SSF53649">
    <property type="entry name" value="Alkaline phosphatase-like"/>
    <property type="match status" value="1"/>
</dbReference>
<dbReference type="GO" id="GO:0046872">
    <property type="term" value="F:metal ion binding"/>
    <property type="evidence" value="ECO:0007669"/>
    <property type="project" value="UniProtKB-KW"/>
</dbReference>
<organism evidence="7 8">
    <name type="scientific">Symmachiella macrocystis</name>
    <dbReference type="NCBI Taxonomy" id="2527985"/>
    <lineage>
        <taxon>Bacteria</taxon>
        <taxon>Pseudomonadati</taxon>
        <taxon>Planctomycetota</taxon>
        <taxon>Planctomycetia</taxon>
        <taxon>Planctomycetales</taxon>
        <taxon>Planctomycetaceae</taxon>
        <taxon>Symmachiella</taxon>
    </lineage>
</organism>
<protein>
    <submittedName>
        <fullName evidence="7">Arylsulfatase</fullName>
        <ecNumber evidence="7">3.1.6.1</ecNumber>
    </submittedName>
</protein>